<dbReference type="InterPro" id="IPR018766">
    <property type="entry name" value="Zinicin_2"/>
</dbReference>
<dbReference type="EMBL" id="BAABLV010000003">
    <property type="protein sequence ID" value="GAA4888702.1"/>
    <property type="molecule type" value="Genomic_DNA"/>
</dbReference>
<dbReference type="PANTHER" id="PTHR39420:SF2">
    <property type="entry name" value="HYDROLASE"/>
    <property type="match status" value="1"/>
</dbReference>
<dbReference type="Gene3D" id="1.20.150.30">
    <property type="entry name" value="Zincin-like metallopeptidase, N-terminal domain"/>
    <property type="match status" value="1"/>
</dbReference>
<gene>
    <name evidence="1" type="ORF">GCM10025789_01240</name>
</gene>
<keyword evidence="2" id="KW-1185">Reference proteome</keyword>
<dbReference type="NCBIfam" id="TIGR03624">
    <property type="entry name" value="putative hydrolase"/>
    <property type="match status" value="1"/>
</dbReference>
<dbReference type="SUPFAM" id="SSF55486">
    <property type="entry name" value="Metalloproteases ('zincins'), catalytic domain"/>
    <property type="match status" value="1"/>
</dbReference>
<evidence type="ECO:0008006" key="3">
    <source>
        <dbReference type="Google" id="ProtNLM"/>
    </source>
</evidence>
<accession>A0ABP9EW04</accession>
<dbReference type="Pfam" id="PF10103">
    <property type="entry name" value="Zincin_2"/>
    <property type="match status" value="1"/>
</dbReference>
<name>A0ABP9EW04_9ACTN</name>
<dbReference type="PANTHER" id="PTHR39420">
    <property type="match status" value="1"/>
</dbReference>
<evidence type="ECO:0000313" key="2">
    <source>
        <dbReference type="Proteomes" id="UP001501521"/>
    </source>
</evidence>
<reference evidence="2" key="1">
    <citation type="journal article" date="2019" name="Int. J. Syst. Evol. Microbiol.">
        <title>The Global Catalogue of Microorganisms (GCM) 10K type strain sequencing project: providing services to taxonomists for standard genome sequencing and annotation.</title>
        <authorList>
            <consortium name="The Broad Institute Genomics Platform"/>
            <consortium name="The Broad Institute Genome Sequencing Center for Infectious Disease"/>
            <person name="Wu L."/>
            <person name="Ma J."/>
        </authorList>
    </citation>
    <scope>NUCLEOTIDE SEQUENCE [LARGE SCALE GENOMIC DNA]</scope>
    <source>
        <strain evidence="2">JCM 19125</strain>
    </source>
</reference>
<dbReference type="Proteomes" id="UP001501521">
    <property type="component" value="Unassembled WGS sequence"/>
</dbReference>
<protein>
    <recommendedName>
        <fullName evidence="3">Hydrolase</fullName>
    </recommendedName>
</protein>
<evidence type="ECO:0000313" key="1">
    <source>
        <dbReference type="EMBL" id="GAA4888702.1"/>
    </source>
</evidence>
<sequence length="445" mass="49004">MSNPSFGPFDFEQLRKMLEQLGLGDVDNLNLEDLVAHVQRMQASGSGFMFGMTPADRDPDAAWRTTLTAAKHLAAESGGDPELRPEERSAIVDAERLAQSWLSTVTDFSETGRPARAVTKGDWLDETGDGWRAVVDPIIDGLADALQRGSVAEQDEELQPLAQMMGPMMKQSASLIYRDRLKRELARVAGDILTGTEIGFNLLGSSDVLIVPANVAQFTQDLDASDTDVTLYLLLREAARQRLFHAVGWLSPQLSALLAHYAREITIDFEAIADSLRPENLEQLTMEDMVAVGEQVRGSFFQPATTPTQVEILERLEVLLALVEGWVDHVAGRAAAPWMPNAPQLEEVLHRRRGSATPVTGVFTELLGLDLRPRLVRDAKNLWAAVEHSRDVAGRDAVWGHPDLLPTRAHLADPLSFTVEATQEAPAEDEMDAELRRLLEGEAPR</sequence>
<dbReference type="RefSeq" id="WP_345577441.1">
    <property type="nucleotide sequence ID" value="NZ_BAABLV010000003.1"/>
</dbReference>
<comment type="caution">
    <text evidence="1">The sequence shown here is derived from an EMBL/GenBank/DDBJ whole genome shotgun (WGS) entry which is preliminary data.</text>
</comment>
<proteinExistence type="predicted"/>
<organism evidence="1 2">
    <name type="scientific">Tessaracoccus lubricantis</name>
    <dbReference type="NCBI Taxonomy" id="545543"/>
    <lineage>
        <taxon>Bacteria</taxon>
        <taxon>Bacillati</taxon>
        <taxon>Actinomycetota</taxon>
        <taxon>Actinomycetes</taxon>
        <taxon>Propionibacteriales</taxon>
        <taxon>Propionibacteriaceae</taxon>
        <taxon>Tessaracoccus</taxon>
    </lineage>
</organism>
<dbReference type="InterPro" id="IPR042271">
    <property type="entry name" value="Zinicin_2_N"/>
</dbReference>